<keyword evidence="6 11" id="KW-0547">Nucleotide-binding</keyword>
<keyword evidence="7 11" id="KW-0658">Purine biosynthesis</keyword>
<feature type="domain" description="SAICAR synthetase/ADE2 N-terminal" evidence="12">
    <location>
        <begin position="8"/>
        <end position="233"/>
    </location>
</feature>
<dbReference type="RefSeq" id="WP_071064232.1">
    <property type="nucleotide sequence ID" value="NZ_MKIE01000010.1"/>
</dbReference>
<keyword evidence="14" id="KW-1185">Reference proteome</keyword>
<dbReference type="SUPFAM" id="SSF56104">
    <property type="entry name" value="SAICAR synthase-like"/>
    <property type="match status" value="1"/>
</dbReference>
<sequence>MKRLDIYIEGKTKIIYNTEDPDKAIMRYKDDITAFNGAKKDVFEEKGRINNKISAKIFNYLESKGNIRTHFVYRLDDEHVLVEKTEMIPVEIIVRNRAAGALLKKAEFVEEGDELSTPILEFHIKDDENKDPEVSAEHLVEQRILSENEVENIKRISNKVNNMLKLYFEEIGLDIIDFKLEFGRKGQELLLADEITPDTCRLWDMNTGEKYDKDIFREGNGDVLLGYREVLKRMESKK</sequence>
<evidence type="ECO:0000313" key="14">
    <source>
        <dbReference type="Proteomes" id="UP000180254"/>
    </source>
</evidence>
<evidence type="ECO:0000256" key="4">
    <source>
        <dbReference type="ARBA" id="ARBA00016460"/>
    </source>
</evidence>
<dbReference type="PANTHER" id="PTHR43599">
    <property type="entry name" value="MULTIFUNCTIONAL PROTEIN ADE2"/>
    <property type="match status" value="1"/>
</dbReference>
<dbReference type="Pfam" id="PF01259">
    <property type="entry name" value="SAICAR_synt"/>
    <property type="match status" value="1"/>
</dbReference>
<dbReference type="InterPro" id="IPR001636">
    <property type="entry name" value="SAICAR_synth"/>
</dbReference>
<dbReference type="InterPro" id="IPR018236">
    <property type="entry name" value="SAICAR_synthetase_CS"/>
</dbReference>
<dbReference type="HAMAP" id="MF_00137">
    <property type="entry name" value="SAICAR_synth"/>
    <property type="match status" value="1"/>
</dbReference>
<comment type="similarity">
    <text evidence="2 11">Belongs to the SAICAR synthetase family.</text>
</comment>
<evidence type="ECO:0000256" key="9">
    <source>
        <dbReference type="ARBA" id="ARBA00030409"/>
    </source>
</evidence>
<evidence type="ECO:0000256" key="1">
    <source>
        <dbReference type="ARBA" id="ARBA00004672"/>
    </source>
</evidence>
<dbReference type="NCBIfam" id="TIGR00081">
    <property type="entry name" value="purC"/>
    <property type="match status" value="1"/>
</dbReference>
<dbReference type="InterPro" id="IPR033934">
    <property type="entry name" value="SAICAR_synt_PurC"/>
</dbReference>
<proteinExistence type="inferred from homology"/>
<dbReference type="STRING" id="39480.EUAN_20500"/>
<keyword evidence="5 11" id="KW-0436">Ligase</keyword>
<dbReference type="CDD" id="cd01415">
    <property type="entry name" value="SAICAR_synt_PurC"/>
    <property type="match status" value="1"/>
</dbReference>
<dbReference type="InterPro" id="IPR050089">
    <property type="entry name" value="SAICAR_synthetase"/>
</dbReference>
<gene>
    <name evidence="13" type="primary">purC_2</name>
    <name evidence="11" type="synonym">purC</name>
    <name evidence="13" type="ORF">EUAN_20500</name>
</gene>
<organism evidence="13 14">
    <name type="scientific">Andreesenia angusta</name>
    <dbReference type="NCBI Taxonomy" id="39480"/>
    <lineage>
        <taxon>Bacteria</taxon>
        <taxon>Bacillati</taxon>
        <taxon>Bacillota</taxon>
        <taxon>Tissierellia</taxon>
        <taxon>Tissierellales</taxon>
        <taxon>Gottschalkiaceae</taxon>
        <taxon>Andreesenia</taxon>
    </lineage>
</organism>
<dbReference type="Gene3D" id="3.30.470.20">
    <property type="entry name" value="ATP-grasp fold, B domain"/>
    <property type="match status" value="1"/>
</dbReference>
<dbReference type="PROSITE" id="PS01058">
    <property type="entry name" value="SAICAR_SYNTHETASE_2"/>
    <property type="match status" value="1"/>
</dbReference>
<dbReference type="AlphaFoldDB" id="A0A1S1V4R9"/>
<protein>
    <recommendedName>
        <fullName evidence="4 11">Phosphoribosylaminoimidazole-succinocarboxamide synthase</fullName>
        <ecNumber evidence="3 11">6.3.2.6</ecNumber>
    </recommendedName>
    <alternativeName>
        <fullName evidence="9 11">SAICAR synthetase</fullName>
    </alternativeName>
</protein>
<keyword evidence="8 11" id="KW-0067">ATP-binding</keyword>
<dbReference type="PANTHER" id="PTHR43599:SF3">
    <property type="entry name" value="SI:DKEY-6E2.2"/>
    <property type="match status" value="1"/>
</dbReference>
<comment type="catalytic activity">
    <reaction evidence="10 11">
        <text>5-amino-1-(5-phospho-D-ribosyl)imidazole-4-carboxylate + L-aspartate + ATP = (2S)-2-[5-amino-1-(5-phospho-beta-D-ribosyl)imidazole-4-carboxamido]succinate + ADP + phosphate + 2 H(+)</text>
        <dbReference type="Rhea" id="RHEA:22628"/>
        <dbReference type="ChEBI" id="CHEBI:15378"/>
        <dbReference type="ChEBI" id="CHEBI:29991"/>
        <dbReference type="ChEBI" id="CHEBI:30616"/>
        <dbReference type="ChEBI" id="CHEBI:43474"/>
        <dbReference type="ChEBI" id="CHEBI:58443"/>
        <dbReference type="ChEBI" id="CHEBI:77657"/>
        <dbReference type="ChEBI" id="CHEBI:456216"/>
        <dbReference type="EC" id="6.3.2.6"/>
    </reaction>
</comment>
<comment type="caution">
    <text evidence="13">The sequence shown here is derived from an EMBL/GenBank/DDBJ whole genome shotgun (WGS) entry which is preliminary data.</text>
</comment>
<evidence type="ECO:0000256" key="11">
    <source>
        <dbReference type="HAMAP-Rule" id="MF_00137"/>
    </source>
</evidence>
<dbReference type="OrthoDB" id="9801549at2"/>
<evidence type="ECO:0000256" key="10">
    <source>
        <dbReference type="ARBA" id="ARBA00048475"/>
    </source>
</evidence>
<dbReference type="GO" id="GO:0009236">
    <property type="term" value="P:cobalamin biosynthetic process"/>
    <property type="evidence" value="ECO:0007669"/>
    <property type="project" value="InterPro"/>
</dbReference>
<dbReference type="GO" id="GO:0004639">
    <property type="term" value="F:phosphoribosylaminoimidazolesuccinocarboxamide synthase activity"/>
    <property type="evidence" value="ECO:0007669"/>
    <property type="project" value="UniProtKB-UniRule"/>
</dbReference>
<evidence type="ECO:0000256" key="2">
    <source>
        <dbReference type="ARBA" id="ARBA00010190"/>
    </source>
</evidence>
<evidence type="ECO:0000256" key="3">
    <source>
        <dbReference type="ARBA" id="ARBA00012217"/>
    </source>
</evidence>
<evidence type="ECO:0000256" key="8">
    <source>
        <dbReference type="ARBA" id="ARBA00022840"/>
    </source>
</evidence>
<evidence type="ECO:0000256" key="6">
    <source>
        <dbReference type="ARBA" id="ARBA00022741"/>
    </source>
</evidence>
<evidence type="ECO:0000256" key="5">
    <source>
        <dbReference type="ARBA" id="ARBA00022598"/>
    </source>
</evidence>
<dbReference type="Gene3D" id="3.30.200.20">
    <property type="entry name" value="Phosphorylase Kinase, domain 1"/>
    <property type="match status" value="1"/>
</dbReference>
<accession>A0A1S1V4R9</accession>
<name>A0A1S1V4R9_9FIRM</name>
<dbReference type="EMBL" id="MKIE01000010">
    <property type="protein sequence ID" value="OHW61612.1"/>
    <property type="molecule type" value="Genomic_DNA"/>
</dbReference>
<comment type="pathway">
    <text evidence="1 11">Purine metabolism; IMP biosynthesis via de novo pathway; 5-amino-1-(5-phospho-D-ribosyl)imidazole-4-carboxamide from 5-amino-1-(5-phospho-D-ribosyl)imidazole-4-carboxylate: step 1/2.</text>
</comment>
<evidence type="ECO:0000256" key="7">
    <source>
        <dbReference type="ARBA" id="ARBA00022755"/>
    </source>
</evidence>
<reference evidence="13 14" key="1">
    <citation type="submission" date="2016-09" db="EMBL/GenBank/DDBJ databases">
        <title>Genome sequence of Eubacterium angustum.</title>
        <authorList>
            <person name="Poehlein A."/>
            <person name="Daniel R."/>
        </authorList>
    </citation>
    <scope>NUCLEOTIDE SEQUENCE [LARGE SCALE GENOMIC DNA]</scope>
    <source>
        <strain evidence="13 14">DSM 1989</strain>
    </source>
</reference>
<dbReference type="EC" id="6.3.2.6" evidence="3 11"/>
<dbReference type="GO" id="GO:0005524">
    <property type="term" value="F:ATP binding"/>
    <property type="evidence" value="ECO:0007669"/>
    <property type="project" value="UniProtKB-KW"/>
</dbReference>
<dbReference type="Proteomes" id="UP000180254">
    <property type="component" value="Unassembled WGS sequence"/>
</dbReference>
<evidence type="ECO:0000313" key="13">
    <source>
        <dbReference type="EMBL" id="OHW61612.1"/>
    </source>
</evidence>
<dbReference type="GO" id="GO:0006189">
    <property type="term" value="P:'de novo' IMP biosynthetic process"/>
    <property type="evidence" value="ECO:0007669"/>
    <property type="project" value="UniProtKB-UniRule"/>
</dbReference>
<dbReference type="UniPathway" id="UPA00074">
    <property type="reaction ID" value="UER00131"/>
</dbReference>
<evidence type="ECO:0000259" key="12">
    <source>
        <dbReference type="Pfam" id="PF01259"/>
    </source>
</evidence>
<dbReference type="InterPro" id="IPR028923">
    <property type="entry name" value="SAICAR_synt/ADE2_N"/>
</dbReference>